<evidence type="ECO:0000256" key="5">
    <source>
        <dbReference type="ARBA" id="ARBA00023136"/>
    </source>
</evidence>
<feature type="transmembrane region" description="Helical" evidence="6">
    <location>
        <begin position="309"/>
        <end position="331"/>
    </location>
</feature>
<evidence type="ECO:0000256" key="2">
    <source>
        <dbReference type="ARBA" id="ARBA00009172"/>
    </source>
</evidence>
<gene>
    <name evidence="7" type="ORF">APLA_LOCUS2831</name>
</gene>
<comment type="caution">
    <text evidence="7">The sequence shown here is derived from an EMBL/GenBank/DDBJ whole genome shotgun (WGS) entry which is preliminary data.</text>
</comment>
<dbReference type="Gene3D" id="1.20.1250.20">
    <property type="entry name" value="MFS general substrate transporter like domains"/>
    <property type="match status" value="1"/>
</dbReference>
<evidence type="ECO:0000256" key="1">
    <source>
        <dbReference type="ARBA" id="ARBA00004141"/>
    </source>
</evidence>
<proteinExistence type="inferred from homology"/>
<feature type="transmembrane region" description="Helical" evidence="6">
    <location>
        <begin position="337"/>
        <end position="357"/>
    </location>
</feature>
<dbReference type="GO" id="GO:0006937">
    <property type="term" value="P:regulation of muscle contraction"/>
    <property type="evidence" value="ECO:0007669"/>
    <property type="project" value="TreeGrafter"/>
</dbReference>
<accession>A0A8S0Z5P9</accession>
<dbReference type="PANTHER" id="PTHR19444">
    <property type="entry name" value="UNC-93 RELATED"/>
    <property type="match status" value="1"/>
</dbReference>
<protein>
    <recommendedName>
        <fullName evidence="9">UNC93-like protein</fullName>
    </recommendedName>
</protein>
<feature type="transmembrane region" description="Helical" evidence="6">
    <location>
        <begin position="364"/>
        <end position="384"/>
    </location>
</feature>
<dbReference type="InterPro" id="IPR036259">
    <property type="entry name" value="MFS_trans_sf"/>
</dbReference>
<dbReference type="GO" id="GO:0015459">
    <property type="term" value="F:potassium channel regulator activity"/>
    <property type="evidence" value="ECO:0007669"/>
    <property type="project" value="TreeGrafter"/>
</dbReference>
<feature type="transmembrane region" description="Helical" evidence="6">
    <location>
        <begin position="217"/>
        <end position="239"/>
    </location>
</feature>
<feature type="transmembrane region" description="Helical" evidence="6">
    <location>
        <begin position="79"/>
        <end position="98"/>
    </location>
</feature>
<evidence type="ECO:0000313" key="8">
    <source>
        <dbReference type="Proteomes" id="UP000494256"/>
    </source>
</evidence>
<reference evidence="7 8" key="1">
    <citation type="submission" date="2020-04" db="EMBL/GenBank/DDBJ databases">
        <authorList>
            <person name="Wallbank WR R."/>
            <person name="Pardo Diaz C."/>
            <person name="Kozak K."/>
            <person name="Martin S."/>
            <person name="Jiggins C."/>
            <person name="Moest M."/>
            <person name="Warren A I."/>
            <person name="Byers J.R.P. K."/>
            <person name="Montejo-Kovacevich G."/>
            <person name="Yen C E."/>
        </authorList>
    </citation>
    <scope>NUCLEOTIDE SEQUENCE [LARGE SCALE GENOMIC DNA]</scope>
</reference>
<keyword evidence="3 6" id="KW-0812">Transmembrane</keyword>
<keyword evidence="4 6" id="KW-1133">Transmembrane helix</keyword>
<dbReference type="InterPro" id="IPR051951">
    <property type="entry name" value="UNC-93_regulatory"/>
</dbReference>
<dbReference type="InterPro" id="IPR010291">
    <property type="entry name" value="Ion_channel_UNC-93"/>
</dbReference>
<dbReference type="Proteomes" id="UP000494256">
    <property type="component" value="Unassembled WGS sequence"/>
</dbReference>
<keyword evidence="5 6" id="KW-0472">Membrane</keyword>
<feature type="transmembrane region" description="Helical" evidence="6">
    <location>
        <begin position="104"/>
        <end position="124"/>
    </location>
</feature>
<evidence type="ECO:0008006" key="9">
    <source>
        <dbReference type="Google" id="ProtNLM"/>
    </source>
</evidence>
<name>A0A8S0Z5P9_ARCPL</name>
<dbReference type="GO" id="GO:0005886">
    <property type="term" value="C:plasma membrane"/>
    <property type="evidence" value="ECO:0007669"/>
    <property type="project" value="TreeGrafter"/>
</dbReference>
<organism evidence="7 8">
    <name type="scientific">Arctia plantaginis</name>
    <name type="common">Wood tiger moth</name>
    <name type="synonym">Phalaena plantaginis</name>
    <dbReference type="NCBI Taxonomy" id="874455"/>
    <lineage>
        <taxon>Eukaryota</taxon>
        <taxon>Metazoa</taxon>
        <taxon>Ecdysozoa</taxon>
        <taxon>Arthropoda</taxon>
        <taxon>Hexapoda</taxon>
        <taxon>Insecta</taxon>
        <taxon>Pterygota</taxon>
        <taxon>Neoptera</taxon>
        <taxon>Endopterygota</taxon>
        <taxon>Lepidoptera</taxon>
        <taxon>Glossata</taxon>
        <taxon>Ditrysia</taxon>
        <taxon>Noctuoidea</taxon>
        <taxon>Erebidae</taxon>
        <taxon>Arctiinae</taxon>
        <taxon>Arctia</taxon>
    </lineage>
</organism>
<dbReference type="GO" id="GO:0043266">
    <property type="term" value="P:regulation of potassium ion transport"/>
    <property type="evidence" value="ECO:0007669"/>
    <property type="project" value="TreeGrafter"/>
</dbReference>
<feature type="transmembrane region" description="Helical" evidence="6">
    <location>
        <begin position="148"/>
        <end position="167"/>
    </location>
</feature>
<evidence type="ECO:0000256" key="3">
    <source>
        <dbReference type="ARBA" id="ARBA00022692"/>
    </source>
</evidence>
<dbReference type="PANTHER" id="PTHR19444:SF50">
    <property type="match status" value="1"/>
</dbReference>
<evidence type="ECO:0000313" key="7">
    <source>
        <dbReference type="EMBL" id="CAB3227164.1"/>
    </source>
</evidence>
<evidence type="ECO:0000256" key="4">
    <source>
        <dbReference type="ARBA" id="ARBA00022989"/>
    </source>
</evidence>
<dbReference type="AlphaFoldDB" id="A0A8S0Z5P9"/>
<comment type="similarity">
    <text evidence="2">Belongs to the unc-93 family.</text>
</comment>
<dbReference type="OrthoDB" id="339325at2759"/>
<feature type="transmembrane region" description="Helical" evidence="6">
    <location>
        <begin position="276"/>
        <end position="297"/>
    </location>
</feature>
<dbReference type="SUPFAM" id="SSF103473">
    <property type="entry name" value="MFS general substrate transporter"/>
    <property type="match status" value="1"/>
</dbReference>
<sequence length="538" mass="59300">MTEQKELENYLKPEETTRILKNVGVISVTFMVYFTAYCGTTNLQSSIHAEAGLGTASLAALFSGALLSNIFLTSVVMKWLGAKWAICSALTAYLPYIASQLYPTFYTMVPAGFLLGLGAGPLWCSKGTYLSTIAKAHSSLTKIPAETLLLRFFGFFFMIFQMGQIWGNLISSLVISMNNKAAVTSVNKTMIPKLCGANFLPFKDAHEALPTQPPEKIQILTGIFFACVLGAVFIVAVGLDSMKRYDFCRKNAGSSLSGLALLAVTSKNLADRNQVLLIPITIFIGLNQAFFGADFNASFVSCAIGTGSVGYTTMTYGLSLVLGSYITSYVAKLFGRLSQMISAFFIHGGIFIAILLWRPHAEDYYIMIIIAVLWGMCEAIWVVQLNAYYGYLFRGKEEAGFSNLRLWEAVGCIISYVLSSYVRTRYKIYVLLCFLSTARHRPLLRKEVLAYLTTLVRRVGIGFVSDRLGEVFDASLASGRFPECWKSGKLVLLKKPGRPADSVAAYRPIVLLDEAGKLFERVLSARIVRHLYEVGPDL</sequence>
<evidence type="ECO:0000256" key="6">
    <source>
        <dbReference type="SAM" id="Phobius"/>
    </source>
</evidence>
<dbReference type="GO" id="GO:0055120">
    <property type="term" value="C:striated muscle dense body"/>
    <property type="evidence" value="ECO:0007669"/>
    <property type="project" value="TreeGrafter"/>
</dbReference>
<feature type="transmembrane region" description="Helical" evidence="6">
    <location>
        <begin position="51"/>
        <end position="72"/>
    </location>
</feature>
<dbReference type="Pfam" id="PF05978">
    <property type="entry name" value="UNC-93"/>
    <property type="match status" value="1"/>
</dbReference>
<feature type="transmembrane region" description="Helical" evidence="6">
    <location>
        <begin position="20"/>
        <end position="39"/>
    </location>
</feature>
<comment type="subcellular location">
    <subcellularLocation>
        <location evidence="1">Membrane</location>
        <topology evidence="1">Multi-pass membrane protein</topology>
    </subcellularLocation>
</comment>
<dbReference type="EMBL" id="CADEBD010000276">
    <property type="protein sequence ID" value="CAB3227164.1"/>
    <property type="molecule type" value="Genomic_DNA"/>
</dbReference>